<feature type="transmembrane region" description="Helical" evidence="6">
    <location>
        <begin position="116"/>
        <end position="135"/>
    </location>
</feature>
<feature type="transmembrane region" description="Helical" evidence="6">
    <location>
        <begin position="74"/>
        <end position="96"/>
    </location>
</feature>
<keyword evidence="6" id="KW-0406">Ion transport</keyword>
<feature type="transmembrane region" description="Helical" evidence="6">
    <location>
        <begin position="202"/>
        <end position="218"/>
    </location>
</feature>
<feature type="transmembrane region" description="Helical" evidence="6">
    <location>
        <begin position="314"/>
        <end position="338"/>
    </location>
</feature>
<dbReference type="InterPro" id="IPR004670">
    <property type="entry name" value="NhaA"/>
</dbReference>
<organism evidence="7">
    <name type="scientific">Methylobacterium bullatum</name>
    <dbReference type="NCBI Taxonomy" id="570505"/>
    <lineage>
        <taxon>Bacteria</taxon>
        <taxon>Pseudomonadati</taxon>
        <taxon>Pseudomonadota</taxon>
        <taxon>Alphaproteobacteria</taxon>
        <taxon>Hyphomicrobiales</taxon>
        <taxon>Methylobacteriaceae</taxon>
        <taxon>Methylobacterium</taxon>
    </lineage>
</organism>
<reference evidence="7" key="1">
    <citation type="submission" date="2019-12" db="EMBL/GenBank/DDBJ databases">
        <authorList>
            <person name="Cremers G."/>
        </authorList>
    </citation>
    <scope>NUCLEOTIDE SEQUENCE</scope>
    <source>
        <strain evidence="7">Mbul1</strain>
    </source>
</reference>
<keyword evidence="6" id="KW-0739">Sodium transport</keyword>
<keyword evidence="6" id="KW-0813">Transport</keyword>
<proteinExistence type="inferred from homology"/>
<dbReference type="NCBIfam" id="TIGR00773">
    <property type="entry name" value="NhaA"/>
    <property type="match status" value="1"/>
</dbReference>
<comment type="catalytic activity">
    <reaction evidence="6">
        <text>Na(+)(in) + 2 H(+)(out) = Na(+)(out) + 2 H(+)(in)</text>
        <dbReference type="Rhea" id="RHEA:29251"/>
        <dbReference type="ChEBI" id="CHEBI:15378"/>
        <dbReference type="ChEBI" id="CHEBI:29101"/>
    </reaction>
</comment>
<dbReference type="GO" id="GO:0005886">
    <property type="term" value="C:plasma membrane"/>
    <property type="evidence" value="ECO:0007669"/>
    <property type="project" value="UniProtKB-SubCell"/>
</dbReference>
<feature type="transmembrane region" description="Helical" evidence="6">
    <location>
        <begin position="284"/>
        <end position="302"/>
    </location>
</feature>
<comment type="similarity">
    <text evidence="6">Belongs to the NhaA Na(+)/H(+) (TC 2.A.33) antiporter family.</text>
</comment>
<dbReference type="HAMAP" id="MF_01844">
    <property type="entry name" value="NhaA"/>
    <property type="match status" value="1"/>
</dbReference>
<accession>A0A679J6U7</accession>
<keyword evidence="3 6" id="KW-0812">Transmembrane</keyword>
<evidence type="ECO:0000313" key="7">
    <source>
        <dbReference type="EMBL" id="CAA2106848.1"/>
    </source>
</evidence>
<keyword evidence="5 6" id="KW-0472">Membrane</keyword>
<keyword evidence="6" id="KW-0050">Antiport</keyword>
<dbReference type="AlphaFoldDB" id="A0A679J6U7"/>
<feature type="transmembrane region" description="Helical" evidence="6">
    <location>
        <begin position="175"/>
        <end position="196"/>
    </location>
</feature>
<dbReference type="PANTHER" id="PTHR30341">
    <property type="entry name" value="SODIUM ION/PROTON ANTIPORTER NHAA-RELATED"/>
    <property type="match status" value="1"/>
</dbReference>
<evidence type="ECO:0000256" key="2">
    <source>
        <dbReference type="ARBA" id="ARBA00022475"/>
    </source>
</evidence>
<evidence type="ECO:0000256" key="1">
    <source>
        <dbReference type="ARBA" id="ARBA00004429"/>
    </source>
</evidence>
<feature type="transmembrane region" description="Helical" evidence="6">
    <location>
        <begin position="45"/>
        <end position="68"/>
    </location>
</feature>
<feature type="transmembrane region" description="Helical" evidence="6">
    <location>
        <begin position="350"/>
        <end position="376"/>
    </location>
</feature>
<dbReference type="EMBL" id="LR743504">
    <property type="protein sequence ID" value="CAA2106848.1"/>
    <property type="molecule type" value="Genomic_DNA"/>
</dbReference>
<keyword evidence="4 6" id="KW-1133">Transmembrane helix</keyword>
<comment type="subcellular location">
    <subcellularLocation>
        <location evidence="1">Cell inner membrane</location>
        <topology evidence="1">Multi-pass membrane protein</topology>
    </subcellularLocation>
    <subcellularLocation>
        <location evidence="6">Cell membrane</location>
        <topology evidence="6">Multi-pass membrane protein</topology>
    </subcellularLocation>
</comment>
<keyword evidence="6" id="KW-0915">Sodium</keyword>
<evidence type="ECO:0000256" key="6">
    <source>
        <dbReference type="HAMAP-Rule" id="MF_01844"/>
    </source>
</evidence>
<evidence type="ECO:0000256" key="4">
    <source>
        <dbReference type="ARBA" id="ARBA00022989"/>
    </source>
</evidence>
<evidence type="ECO:0000256" key="5">
    <source>
        <dbReference type="ARBA" id="ARBA00023136"/>
    </source>
</evidence>
<keyword evidence="2 6" id="KW-1003">Cell membrane</keyword>
<dbReference type="NCBIfam" id="NF007111">
    <property type="entry name" value="PRK09560.1"/>
    <property type="match status" value="1"/>
</dbReference>
<feature type="transmembrane region" description="Helical" evidence="6">
    <location>
        <begin position="388"/>
        <end position="408"/>
    </location>
</feature>
<evidence type="ECO:0000256" key="3">
    <source>
        <dbReference type="ARBA" id="ARBA00022692"/>
    </source>
</evidence>
<gene>
    <name evidence="7" type="primary">nhaA_2</name>
    <name evidence="6" type="synonym">nhaA</name>
    <name evidence="7" type="ORF">MBUL_03873</name>
</gene>
<dbReference type="Gene3D" id="1.20.1530.10">
    <property type="entry name" value="Na+/H+ antiporter like domain"/>
    <property type="match status" value="1"/>
</dbReference>
<dbReference type="InterPro" id="IPR023171">
    <property type="entry name" value="Na/H_antiporter_dom_sf"/>
</dbReference>
<sequence>MPVPTLCRLAVGLVPWQASSMPETSPARRPFSALRNALQSESGGGLILMASAVLALIVANSPLASGYFALLEAYVGGLSVLHWVNDGLMALFFLLVGLEIKREVLDGRLRTWPDRVLPGVAALGGMVAPALIYVLVNRSSPETLRGWAIPTATDIAFALGILALLGSRVPVSLKVFLTALAIIDDLGAVLIIAAFYTADLSLPMLAGAGVTVAILVGLNRAGVSRLSPYLVLGAVLWFLVLKSGIHATIAGVLLALTIPLRPSPARPDDPASPLHQLEHALQPWSAYLVLPVFGFANAGVSLGGMSPGMLSDPVTLGVALGLFAGKQIGVFGAVLAAVKLGLAQRPAHAGWWQIYGLSLLCGIGFTMSLFIGLLAFADDPGLGTQTKIGVLLGSVTSMIAGALVLLVAPVPNRRAGPAA</sequence>
<name>A0A679J6U7_9HYPH</name>
<comment type="function">
    <text evidence="6">Na(+)/H(+) antiporter that extrudes sodium in exchange for external protons.</text>
</comment>
<dbReference type="GO" id="GO:0015385">
    <property type="term" value="F:sodium:proton antiporter activity"/>
    <property type="evidence" value="ECO:0007669"/>
    <property type="project" value="UniProtKB-UniRule"/>
</dbReference>
<feature type="transmembrane region" description="Helical" evidence="6">
    <location>
        <begin position="147"/>
        <end position="166"/>
    </location>
</feature>
<dbReference type="NCBIfam" id="NF007112">
    <property type="entry name" value="PRK09561.1"/>
    <property type="match status" value="1"/>
</dbReference>
<dbReference type="GO" id="GO:0006885">
    <property type="term" value="P:regulation of pH"/>
    <property type="evidence" value="ECO:0007669"/>
    <property type="project" value="UniProtKB-UniRule"/>
</dbReference>
<dbReference type="Pfam" id="PF06965">
    <property type="entry name" value="Na_H_antiport_1"/>
    <property type="match status" value="1"/>
</dbReference>
<feature type="transmembrane region" description="Helical" evidence="6">
    <location>
        <begin position="230"/>
        <end position="258"/>
    </location>
</feature>
<dbReference type="PANTHER" id="PTHR30341:SF0">
    <property type="entry name" value="NA(+)_H(+) ANTIPORTER NHAA"/>
    <property type="match status" value="1"/>
</dbReference>
<protein>
    <recommendedName>
        <fullName evidence="6">Na(+)/H(+) antiporter NhaA</fullName>
    </recommendedName>
    <alternativeName>
        <fullName evidence="6">Sodium/proton antiporter NhaA</fullName>
    </alternativeName>
</protein>